<dbReference type="HAMAP" id="MF_00362">
    <property type="entry name" value="Ribosomal_uL10"/>
    <property type="match status" value="1"/>
</dbReference>
<comment type="similarity">
    <text evidence="2 6">Belongs to the universal ribosomal protein uL10 family.</text>
</comment>
<dbReference type="RefSeq" id="WP_014961309.1">
    <property type="nucleotide sequence ID" value="NZ_CP007243.1"/>
</dbReference>
<evidence type="ECO:0000256" key="2">
    <source>
        <dbReference type="ARBA" id="ARBA00008889"/>
    </source>
</evidence>
<keyword evidence="4 6" id="KW-0687">Ribonucleoprotein</keyword>
<dbReference type="KEGG" id="lfp:Y981_08005"/>
<protein>
    <recommendedName>
        <fullName evidence="5 6">Large ribosomal subunit protein uL10</fullName>
    </recommendedName>
</protein>
<dbReference type="Gene3D" id="3.30.70.1730">
    <property type="match status" value="1"/>
</dbReference>
<dbReference type="GO" id="GO:0005840">
    <property type="term" value="C:ribosome"/>
    <property type="evidence" value="ECO:0007669"/>
    <property type="project" value="UniProtKB-KW"/>
</dbReference>
<dbReference type="InterPro" id="IPR047865">
    <property type="entry name" value="Ribosomal_uL10_bac_type"/>
</dbReference>
<dbReference type="InterPro" id="IPR043141">
    <property type="entry name" value="Ribosomal_uL10-like_sf"/>
</dbReference>
<accession>A0A059XZP0</accession>
<sequence>MMATKAQKTLQVTKLNQRAQSAQLMVIAKYEGLSVSALTSLRRELRAKGGEFSIYKNTLAKIATKGTLAEVLEKDFKEAVGVLIVQEEKNAVGALKAFVDYAKGNGAFLIKAGVFEGQRLEAPALSELSRIPDRATLYAQLLGMLSSPLAKTTQGLNQVVQKLVYGLNEYSKTKG</sequence>
<dbReference type="InterPro" id="IPR001790">
    <property type="entry name" value="Ribosomal_uL10"/>
</dbReference>
<keyword evidence="6" id="KW-0699">rRNA-binding</keyword>
<dbReference type="PANTHER" id="PTHR11560">
    <property type="entry name" value="39S RIBOSOMAL PROTEIN L10, MITOCHONDRIAL"/>
    <property type="match status" value="1"/>
</dbReference>
<dbReference type="Gene3D" id="6.10.250.290">
    <property type="match status" value="1"/>
</dbReference>
<dbReference type="GO" id="GO:0070180">
    <property type="term" value="F:large ribosomal subunit rRNA binding"/>
    <property type="evidence" value="ECO:0007669"/>
    <property type="project" value="UniProtKB-UniRule"/>
</dbReference>
<evidence type="ECO:0000313" key="7">
    <source>
        <dbReference type="EMBL" id="AIA30731.1"/>
    </source>
</evidence>
<comment type="subunit">
    <text evidence="6">Part of the ribosomal stalk of the 50S ribosomal subunit. The N-terminus interacts with L11 and the large rRNA to form the base of the stalk. The C-terminus forms an elongated spine to which L12 dimers bind in a sequential fashion forming a multimeric L10(L12)X complex.</text>
</comment>
<evidence type="ECO:0000256" key="1">
    <source>
        <dbReference type="ARBA" id="ARBA00002633"/>
    </source>
</evidence>
<evidence type="ECO:0000256" key="5">
    <source>
        <dbReference type="ARBA" id="ARBA00035202"/>
    </source>
</evidence>
<name>A0A059XZP0_9BACT</name>
<evidence type="ECO:0000256" key="4">
    <source>
        <dbReference type="ARBA" id="ARBA00023274"/>
    </source>
</evidence>
<keyword evidence="6" id="KW-0694">RNA-binding</keyword>
<dbReference type="Pfam" id="PF00466">
    <property type="entry name" value="Ribosomal_L10"/>
    <property type="match status" value="1"/>
</dbReference>
<evidence type="ECO:0000256" key="3">
    <source>
        <dbReference type="ARBA" id="ARBA00022980"/>
    </source>
</evidence>
<dbReference type="InterPro" id="IPR022973">
    <property type="entry name" value="Ribosomal_uL10_bac"/>
</dbReference>
<gene>
    <name evidence="6" type="primary">rplJ</name>
    <name evidence="7" type="ORF">Y981_08005</name>
</gene>
<dbReference type="AlphaFoldDB" id="A0A059XZP0"/>
<dbReference type="Proteomes" id="UP000027059">
    <property type="component" value="Chromosome"/>
</dbReference>
<proteinExistence type="inferred from homology"/>
<reference evidence="8" key="1">
    <citation type="submission" date="2014-02" db="EMBL/GenBank/DDBJ databases">
        <title>Complete genome sequence and comparative genomic analysis of the nitrogen-fixing bacterium Leptospirillum ferriphilum YSK.</title>
        <authorList>
            <person name="Guo X."/>
            <person name="Yin H."/>
            <person name="Liang Y."/>
            <person name="Hu Q."/>
            <person name="Ma L."/>
            <person name="Xiao Y."/>
            <person name="Zhang X."/>
            <person name="Qiu G."/>
            <person name="Liu X."/>
        </authorList>
    </citation>
    <scope>NUCLEOTIDE SEQUENCE [LARGE SCALE GENOMIC DNA]</scope>
    <source>
        <strain evidence="8">YSK</strain>
    </source>
</reference>
<dbReference type="GO" id="GO:1990904">
    <property type="term" value="C:ribonucleoprotein complex"/>
    <property type="evidence" value="ECO:0007669"/>
    <property type="project" value="UniProtKB-KW"/>
</dbReference>
<dbReference type="HOGENOM" id="CLU_092227_1_0_0"/>
<comment type="function">
    <text evidence="1 6">Forms part of the ribosomal stalk, playing a central role in the interaction of the ribosome with GTP-bound translation factors.</text>
</comment>
<dbReference type="EMBL" id="CP007243">
    <property type="protein sequence ID" value="AIA30731.1"/>
    <property type="molecule type" value="Genomic_DNA"/>
</dbReference>
<organism evidence="7 8">
    <name type="scientific">Leptospirillum ferriphilum YSK</name>
    <dbReference type="NCBI Taxonomy" id="1441628"/>
    <lineage>
        <taxon>Bacteria</taxon>
        <taxon>Pseudomonadati</taxon>
        <taxon>Nitrospirota</taxon>
        <taxon>Nitrospiria</taxon>
        <taxon>Nitrospirales</taxon>
        <taxon>Nitrospiraceae</taxon>
        <taxon>Leptospirillum</taxon>
    </lineage>
</organism>
<dbReference type="CDD" id="cd05797">
    <property type="entry name" value="Ribosomal_L10"/>
    <property type="match status" value="1"/>
</dbReference>
<reference evidence="7 8" key="2">
    <citation type="journal article" date="2015" name="Biomed. Res. Int.">
        <title>Effects of Arsenite Resistance on the Growth and Functional Gene Expression of Leptospirillum ferriphilum and Acidithiobacillus thiooxidans in Pure Culture and Coculture.</title>
        <authorList>
            <person name="Jiang H."/>
            <person name="Liang Y."/>
            <person name="Yin H."/>
            <person name="Xiao Y."/>
            <person name="Guo X."/>
            <person name="Xu Y."/>
            <person name="Hu Q."/>
            <person name="Liu H."/>
            <person name="Liu X."/>
        </authorList>
    </citation>
    <scope>NUCLEOTIDE SEQUENCE [LARGE SCALE GENOMIC DNA]</scope>
    <source>
        <strain evidence="7 8">YSK</strain>
    </source>
</reference>
<keyword evidence="3 6" id="KW-0689">Ribosomal protein</keyword>
<evidence type="ECO:0000313" key="8">
    <source>
        <dbReference type="Proteomes" id="UP000027059"/>
    </source>
</evidence>
<dbReference type="SUPFAM" id="SSF160369">
    <property type="entry name" value="Ribosomal protein L10-like"/>
    <property type="match status" value="1"/>
</dbReference>
<dbReference type="GO" id="GO:0006412">
    <property type="term" value="P:translation"/>
    <property type="evidence" value="ECO:0007669"/>
    <property type="project" value="UniProtKB-UniRule"/>
</dbReference>
<evidence type="ECO:0000256" key="6">
    <source>
        <dbReference type="HAMAP-Rule" id="MF_00362"/>
    </source>
</evidence>
<keyword evidence="8" id="KW-1185">Reference proteome</keyword>
<dbReference type="NCBIfam" id="NF000955">
    <property type="entry name" value="PRK00099.1-1"/>
    <property type="match status" value="1"/>
</dbReference>